<feature type="domain" description="Gamma-butyrobetaine hydroxylase-like N-terminal" evidence="9">
    <location>
        <begin position="23"/>
        <end position="89"/>
    </location>
</feature>
<dbReference type="Gene3D" id="3.30.2020.30">
    <property type="match status" value="1"/>
</dbReference>
<keyword evidence="7" id="KW-0408">Iron</keyword>
<proteinExistence type="inferred from homology"/>
<evidence type="ECO:0000256" key="5">
    <source>
        <dbReference type="ARBA" id="ARBA00022964"/>
    </source>
</evidence>
<evidence type="ECO:0000256" key="7">
    <source>
        <dbReference type="ARBA" id="ARBA00023004"/>
    </source>
</evidence>
<dbReference type="EMBL" id="AP014546">
    <property type="protein sequence ID" value="BBB29756.1"/>
    <property type="molecule type" value="Genomic_DNA"/>
</dbReference>
<accession>A0A7R6PK77</accession>
<reference evidence="10 11" key="1">
    <citation type="journal article" date="2008" name="Int. J. Syst. Evol. Microbiol.">
        <title>Neptunomonas japonica sp. nov., an Osedax japonicus symbiont-like bacterium isolated from sediment adjacent to sperm whale carcasses off Kagoshima, Japan.</title>
        <authorList>
            <person name="Miyazaki M."/>
            <person name="Nogi Y."/>
            <person name="Fujiwara Y."/>
            <person name="Kawato M."/>
            <person name="Kubokawa K."/>
            <person name="Horikoshi K."/>
        </authorList>
    </citation>
    <scope>NUCLEOTIDE SEQUENCE [LARGE SCALE GENOMIC DNA]</scope>
    <source>
        <strain evidence="10 11">JAMM 1380</strain>
    </source>
</reference>
<dbReference type="CDD" id="cd00250">
    <property type="entry name" value="CAS_like"/>
    <property type="match status" value="1"/>
</dbReference>
<keyword evidence="4" id="KW-0479">Metal-binding</keyword>
<dbReference type="PANTHER" id="PTHR10696:SF25">
    <property type="entry name" value="OXIDOREDUCTASE AIM17-RELATED"/>
    <property type="match status" value="1"/>
</dbReference>
<evidence type="ECO:0000313" key="11">
    <source>
        <dbReference type="Proteomes" id="UP000595332"/>
    </source>
</evidence>
<evidence type="ECO:0000256" key="3">
    <source>
        <dbReference type="ARBA" id="ARBA00008654"/>
    </source>
</evidence>
<dbReference type="EC" id="1.14.11.1" evidence="10"/>
<dbReference type="GO" id="GO:0008336">
    <property type="term" value="F:gamma-butyrobetaine dioxygenase activity"/>
    <property type="evidence" value="ECO:0007669"/>
    <property type="project" value="UniProtKB-EC"/>
</dbReference>
<dbReference type="GO" id="GO:0046872">
    <property type="term" value="F:metal ion binding"/>
    <property type="evidence" value="ECO:0007669"/>
    <property type="project" value="UniProtKB-KW"/>
</dbReference>
<name>A0A7R6PK77_9GAMM</name>
<dbReference type="InterPro" id="IPR010376">
    <property type="entry name" value="GBBH-like_N"/>
</dbReference>
<dbReference type="InterPro" id="IPR050411">
    <property type="entry name" value="AlphaKG_dependent_hydroxylases"/>
</dbReference>
<dbReference type="InterPro" id="IPR038492">
    <property type="entry name" value="GBBH-like_N_sf"/>
</dbReference>
<gene>
    <name evidence="10" type="ORF">NEJAP_1806</name>
</gene>
<organism evidence="10 11">
    <name type="scientific">Neptunomonas japonica JAMM 1380</name>
    <dbReference type="NCBI Taxonomy" id="1441457"/>
    <lineage>
        <taxon>Bacteria</taxon>
        <taxon>Pseudomonadati</taxon>
        <taxon>Pseudomonadota</taxon>
        <taxon>Gammaproteobacteria</taxon>
        <taxon>Oceanospirillales</taxon>
        <taxon>Oceanospirillaceae</taxon>
        <taxon>Neptunomonas</taxon>
    </lineage>
</organism>
<dbReference type="InterPro" id="IPR003819">
    <property type="entry name" value="TauD/TfdA-like"/>
</dbReference>
<dbReference type="Pfam" id="PF06155">
    <property type="entry name" value="GBBH-like_N"/>
    <property type="match status" value="1"/>
</dbReference>
<keyword evidence="11" id="KW-1185">Reference proteome</keyword>
<evidence type="ECO:0000259" key="8">
    <source>
        <dbReference type="Pfam" id="PF02668"/>
    </source>
</evidence>
<dbReference type="Proteomes" id="UP000595332">
    <property type="component" value="Chromosome"/>
</dbReference>
<evidence type="ECO:0000256" key="1">
    <source>
        <dbReference type="ARBA" id="ARBA00001954"/>
    </source>
</evidence>
<dbReference type="GO" id="GO:0045329">
    <property type="term" value="P:carnitine biosynthetic process"/>
    <property type="evidence" value="ECO:0007669"/>
    <property type="project" value="TreeGrafter"/>
</dbReference>
<dbReference type="PANTHER" id="PTHR10696">
    <property type="entry name" value="GAMMA-BUTYROBETAINE HYDROXYLASE-RELATED"/>
    <property type="match status" value="1"/>
</dbReference>
<dbReference type="SUPFAM" id="SSF51197">
    <property type="entry name" value="Clavaminate synthase-like"/>
    <property type="match status" value="1"/>
</dbReference>
<dbReference type="Gene3D" id="3.60.130.10">
    <property type="entry name" value="Clavaminate synthase-like"/>
    <property type="match status" value="1"/>
</dbReference>
<sequence length="385" mass="44334">MRECLWMSDIVLLETGLELPVKGEIAYFNYFWLRDSCPTSWDSSTQERTFDILEEPDDLCPSAVKLNDDVLEIVWSDGHQSCYELNWLRRWFKGENHGDLAIRTRKPWYSDHYSDMARFTYEDVVTNPASVANWAQAMLDEGVALIQGMPDLDEGLQTLCELFGTVRPSFSGYVFDVKSKANPENLAYTSKALELHTDLPAEELAPGIQFLHCRVNDAEGGNSLFVDATAVANVLKENYPSYFRILTEYEVPYRYTTGCQDVRTKQRIIELDPNNGEVSGINYSQHLADVFDFPQREMDSFYPAFRKFGKMLQDPQYLMNFRLNAGECIVFDNHRIAHGRAAFIEGSGERHLRGCYVDRGELRSTYRVLRARYPKMEEIPSTQAY</sequence>
<comment type="cofactor">
    <cofactor evidence="2">
        <name>L-ascorbate</name>
        <dbReference type="ChEBI" id="CHEBI:38290"/>
    </cofactor>
</comment>
<dbReference type="FunFam" id="3.60.130.10:FF:000001">
    <property type="entry name" value="Trimethyllysine dioxygenase, mitochondrial"/>
    <property type="match status" value="1"/>
</dbReference>
<evidence type="ECO:0000256" key="6">
    <source>
        <dbReference type="ARBA" id="ARBA00023002"/>
    </source>
</evidence>
<evidence type="ECO:0000259" key="9">
    <source>
        <dbReference type="Pfam" id="PF06155"/>
    </source>
</evidence>
<comment type="similarity">
    <text evidence="3">Belongs to the gamma-BBH/TMLD family.</text>
</comment>
<keyword evidence="6 10" id="KW-0560">Oxidoreductase</keyword>
<feature type="domain" description="TauD/TfdA-like" evidence="8">
    <location>
        <begin position="119"/>
        <end position="356"/>
    </location>
</feature>
<dbReference type="AlphaFoldDB" id="A0A7R6PK77"/>
<keyword evidence="5 10" id="KW-0223">Dioxygenase</keyword>
<dbReference type="KEGG" id="njp:NEJAP_1806"/>
<comment type="cofactor">
    <cofactor evidence="1">
        <name>Fe(2+)</name>
        <dbReference type="ChEBI" id="CHEBI:29033"/>
    </cofactor>
</comment>
<evidence type="ECO:0000256" key="4">
    <source>
        <dbReference type="ARBA" id="ARBA00022723"/>
    </source>
</evidence>
<evidence type="ECO:0000313" key="10">
    <source>
        <dbReference type="EMBL" id="BBB29756.1"/>
    </source>
</evidence>
<protein>
    <submittedName>
        <fullName evidence="10">Gamma-butyrobetaine dioxygenase</fullName>
        <ecNumber evidence="10">1.14.11.1</ecNumber>
    </submittedName>
</protein>
<evidence type="ECO:0000256" key="2">
    <source>
        <dbReference type="ARBA" id="ARBA00001961"/>
    </source>
</evidence>
<dbReference type="InterPro" id="IPR042098">
    <property type="entry name" value="TauD-like_sf"/>
</dbReference>
<dbReference type="Pfam" id="PF02668">
    <property type="entry name" value="TauD"/>
    <property type="match status" value="1"/>
</dbReference>